<dbReference type="EMBL" id="CAJPDR010000361">
    <property type="protein sequence ID" value="CAF9933811.1"/>
    <property type="molecule type" value="Genomic_DNA"/>
</dbReference>
<evidence type="ECO:0000256" key="1">
    <source>
        <dbReference type="SAM" id="MobiDB-lite"/>
    </source>
</evidence>
<keyword evidence="3" id="KW-1185">Reference proteome</keyword>
<evidence type="ECO:0000313" key="2">
    <source>
        <dbReference type="EMBL" id="CAF9933811.1"/>
    </source>
</evidence>
<feature type="region of interest" description="Disordered" evidence="1">
    <location>
        <begin position="99"/>
        <end position="119"/>
    </location>
</feature>
<evidence type="ECO:0000313" key="3">
    <source>
        <dbReference type="Proteomes" id="UP000664203"/>
    </source>
</evidence>
<dbReference type="Proteomes" id="UP000664203">
    <property type="component" value="Unassembled WGS sequence"/>
</dbReference>
<protein>
    <submittedName>
        <fullName evidence="2">Uncharacterized protein</fullName>
    </submittedName>
</protein>
<gene>
    <name evidence="2" type="ORF">ALECFALPRED_005759</name>
</gene>
<name>A0A8H3G041_9LECA</name>
<accession>A0A8H3G041</accession>
<proteinExistence type="predicted"/>
<organism evidence="2 3">
    <name type="scientific">Alectoria fallacina</name>
    <dbReference type="NCBI Taxonomy" id="1903189"/>
    <lineage>
        <taxon>Eukaryota</taxon>
        <taxon>Fungi</taxon>
        <taxon>Dikarya</taxon>
        <taxon>Ascomycota</taxon>
        <taxon>Pezizomycotina</taxon>
        <taxon>Lecanoromycetes</taxon>
        <taxon>OSLEUM clade</taxon>
        <taxon>Lecanoromycetidae</taxon>
        <taxon>Lecanorales</taxon>
        <taxon>Lecanorineae</taxon>
        <taxon>Parmeliaceae</taxon>
        <taxon>Alectoria</taxon>
    </lineage>
</organism>
<sequence length="212" mass="24874">MQTVTSLLEAHPNARQWINDGYNILRMKNGYCYSATMRSNVKIVSGTKTEDRVSQREIARRKRVDVRLRGIAEQKFQAQLDADAESELKRERKKIDLRERKTRQEKEDAESRRQAEVAEADQRVAVERQRLYSMLEVKRSLAAEEEWALRQREEICTDGKRNRADIETNVLRERQRLLKIIRTTVTQLQLSPHQIGMILGEISDGLRLLTER</sequence>
<reference evidence="2" key="1">
    <citation type="submission" date="2021-03" db="EMBL/GenBank/DDBJ databases">
        <authorList>
            <person name="Tagirdzhanova G."/>
        </authorList>
    </citation>
    <scope>NUCLEOTIDE SEQUENCE</scope>
</reference>
<comment type="caution">
    <text evidence="2">The sequence shown here is derived from an EMBL/GenBank/DDBJ whole genome shotgun (WGS) entry which is preliminary data.</text>
</comment>
<dbReference type="AlphaFoldDB" id="A0A8H3G041"/>